<proteinExistence type="predicted"/>
<sequence>MTSGIAPKTSRDLPGERPRTDKARERQEAVVEDAGETGDSGRDLVHGDGGTIEIPTKPGDLSKDD</sequence>
<evidence type="ECO:0000313" key="5">
    <source>
        <dbReference type="Proteomes" id="UP000290401"/>
    </source>
</evidence>
<dbReference type="EMBL" id="CP030053">
    <property type="protein sequence ID" value="QAU45842.1"/>
    <property type="molecule type" value="Genomic_DNA"/>
</dbReference>
<dbReference type="EMBL" id="RDQZ01000071">
    <property type="protein sequence ID" value="RXH03641.1"/>
    <property type="molecule type" value="Genomic_DNA"/>
</dbReference>
<organism evidence="2 4">
    <name type="scientific">Bradyrhizobium guangzhouense</name>
    <dbReference type="NCBI Taxonomy" id="1325095"/>
    <lineage>
        <taxon>Bacteria</taxon>
        <taxon>Pseudomonadati</taxon>
        <taxon>Pseudomonadota</taxon>
        <taxon>Alphaproteobacteria</taxon>
        <taxon>Hyphomicrobiales</taxon>
        <taxon>Nitrobacteraceae</taxon>
        <taxon>Bradyrhizobium</taxon>
    </lineage>
</organism>
<feature type="compositionally biased region" description="Basic and acidic residues" evidence="1">
    <location>
        <begin position="9"/>
        <end position="29"/>
    </location>
</feature>
<keyword evidence="5" id="KW-1185">Reference proteome</keyword>
<feature type="region of interest" description="Disordered" evidence="1">
    <location>
        <begin position="1"/>
        <end position="65"/>
    </location>
</feature>
<protein>
    <submittedName>
        <fullName evidence="2">Uncharacterized protein</fullName>
    </submittedName>
</protein>
<evidence type="ECO:0000256" key="1">
    <source>
        <dbReference type="SAM" id="MobiDB-lite"/>
    </source>
</evidence>
<dbReference type="RefSeq" id="WP_128950622.1">
    <property type="nucleotide sequence ID" value="NZ_CP030053.1"/>
</dbReference>
<dbReference type="Proteomes" id="UP000290401">
    <property type="component" value="Unassembled WGS sequence"/>
</dbReference>
<evidence type="ECO:0000313" key="2">
    <source>
        <dbReference type="EMBL" id="QAU45842.1"/>
    </source>
</evidence>
<gene>
    <name evidence="3" type="ORF">EAS56_37955</name>
    <name evidence="2" type="ORF">XH91_11020</name>
</gene>
<evidence type="ECO:0000313" key="3">
    <source>
        <dbReference type="EMBL" id="RXH03641.1"/>
    </source>
</evidence>
<reference evidence="3 5" key="2">
    <citation type="submission" date="2018-10" db="EMBL/GenBank/DDBJ databases">
        <title>Bradyrhizobium sp. nov., effective nodules isolated from peanut in China.</title>
        <authorList>
            <person name="Li Y."/>
        </authorList>
    </citation>
    <scope>NUCLEOTIDE SEQUENCE [LARGE SCALE GENOMIC DNA]</scope>
    <source>
        <strain evidence="3 5">CCBAU 53426</strain>
    </source>
</reference>
<dbReference type="KEGG" id="bgz:XH91_11020"/>
<accession>A0AAE5WZ40</accession>
<reference evidence="2 4" key="1">
    <citation type="submission" date="2018-06" db="EMBL/GenBank/DDBJ databases">
        <title>Comparative genomics of rhizobia nodulating Arachis hypogaea in China.</title>
        <authorList>
            <person name="Li Y."/>
        </authorList>
    </citation>
    <scope>NUCLEOTIDE SEQUENCE [LARGE SCALE GENOMIC DNA]</scope>
    <source>
        <strain evidence="2 4">CCBAU 51670</strain>
    </source>
</reference>
<dbReference type="AlphaFoldDB" id="A0AAE5WZ40"/>
<evidence type="ECO:0000313" key="4">
    <source>
        <dbReference type="Proteomes" id="UP000288972"/>
    </source>
</evidence>
<dbReference type="Proteomes" id="UP000288972">
    <property type="component" value="Chromosome"/>
</dbReference>
<name>A0AAE5WZ40_9BRAD</name>